<protein>
    <submittedName>
        <fullName evidence="2">Uncharacterized protein</fullName>
    </submittedName>
</protein>
<dbReference type="AlphaFoldDB" id="A0A914IGD2"/>
<evidence type="ECO:0000313" key="1">
    <source>
        <dbReference type="Proteomes" id="UP000887572"/>
    </source>
</evidence>
<accession>A0A914IGD2</accession>
<sequence>MVGSVYDQAKSRPALQTVHVSLLALPRVVELMNGPQPISKLAARRRISKGVNDPPCITLAVLPEDSVKRINPFVSIGIDHLARRGYPERILSDNSALGKAEFMNDLSLW</sequence>
<proteinExistence type="predicted"/>
<reference evidence="2" key="1">
    <citation type="submission" date="2022-11" db="UniProtKB">
        <authorList>
            <consortium name="WormBaseParasite"/>
        </authorList>
    </citation>
    <scope>IDENTIFICATION</scope>
</reference>
<name>A0A914IGD2_GLORO</name>
<keyword evidence="1" id="KW-1185">Reference proteome</keyword>
<dbReference type="Proteomes" id="UP000887572">
    <property type="component" value="Unplaced"/>
</dbReference>
<organism evidence="1 2">
    <name type="scientific">Globodera rostochiensis</name>
    <name type="common">Golden nematode worm</name>
    <name type="synonym">Heterodera rostochiensis</name>
    <dbReference type="NCBI Taxonomy" id="31243"/>
    <lineage>
        <taxon>Eukaryota</taxon>
        <taxon>Metazoa</taxon>
        <taxon>Ecdysozoa</taxon>
        <taxon>Nematoda</taxon>
        <taxon>Chromadorea</taxon>
        <taxon>Rhabditida</taxon>
        <taxon>Tylenchina</taxon>
        <taxon>Tylenchomorpha</taxon>
        <taxon>Tylenchoidea</taxon>
        <taxon>Heteroderidae</taxon>
        <taxon>Heteroderinae</taxon>
        <taxon>Globodera</taxon>
    </lineage>
</organism>
<evidence type="ECO:0000313" key="2">
    <source>
        <dbReference type="WBParaSite" id="Gr19_v10_g9633.t1"/>
    </source>
</evidence>
<dbReference type="WBParaSite" id="Gr19_v10_g9633.t1">
    <property type="protein sequence ID" value="Gr19_v10_g9633.t1"/>
    <property type="gene ID" value="Gr19_v10_g9633"/>
</dbReference>